<dbReference type="OrthoDB" id="341421at2759"/>
<dbReference type="SUPFAM" id="SSF144232">
    <property type="entry name" value="HIT/MYND zinc finger-like"/>
    <property type="match status" value="1"/>
</dbReference>
<evidence type="ECO:0000259" key="5">
    <source>
        <dbReference type="PROSITE" id="PS50865"/>
    </source>
</evidence>
<dbReference type="GO" id="GO:0008270">
    <property type="term" value="F:zinc ion binding"/>
    <property type="evidence" value="ECO:0007669"/>
    <property type="project" value="UniProtKB-KW"/>
</dbReference>
<dbReference type="Proteomes" id="UP000809789">
    <property type="component" value="Unassembled WGS sequence"/>
</dbReference>
<dbReference type="Gene3D" id="6.10.140.2220">
    <property type="match status" value="1"/>
</dbReference>
<dbReference type="AlphaFoldDB" id="A0A8K0PHJ3"/>
<evidence type="ECO:0000256" key="3">
    <source>
        <dbReference type="ARBA" id="ARBA00022833"/>
    </source>
</evidence>
<evidence type="ECO:0000313" key="6">
    <source>
        <dbReference type="EMBL" id="KAG8627508.1"/>
    </source>
</evidence>
<protein>
    <recommendedName>
        <fullName evidence="5">MYND-type domain-containing protein</fullName>
    </recommendedName>
</protein>
<dbReference type="PROSITE" id="PS01360">
    <property type="entry name" value="ZF_MYND_1"/>
    <property type="match status" value="1"/>
</dbReference>
<evidence type="ECO:0000313" key="7">
    <source>
        <dbReference type="Proteomes" id="UP000809789"/>
    </source>
</evidence>
<dbReference type="Pfam" id="PF01753">
    <property type="entry name" value="zf-MYND"/>
    <property type="match status" value="1"/>
</dbReference>
<keyword evidence="1" id="KW-0479">Metal-binding</keyword>
<dbReference type="PROSITE" id="PS50865">
    <property type="entry name" value="ZF_MYND_2"/>
    <property type="match status" value="1"/>
</dbReference>
<evidence type="ECO:0000256" key="4">
    <source>
        <dbReference type="PROSITE-ProRule" id="PRU00134"/>
    </source>
</evidence>
<name>A0A8K0PHJ3_9PEZI</name>
<keyword evidence="3" id="KW-0862">Zinc</keyword>
<evidence type="ECO:0000256" key="2">
    <source>
        <dbReference type="ARBA" id="ARBA00022771"/>
    </source>
</evidence>
<proteinExistence type="predicted"/>
<organism evidence="6 7">
    <name type="scientific">Elsinoe batatas</name>
    <dbReference type="NCBI Taxonomy" id="2601811"/>
    <lineage>
        <taxon>Eukaryota</taxon>
        <taxon>Fungi</taxon>
        <taxon>Dikarya</taxon>
        <taxon>Ascomycota</taxon>
        <taxon>Pezizomycotina</taxon>
        <taxon>Dothideomycetes</taxon>
        <taxon>Dothideomycetidae</taxon>
        <taxon>Myriangiales</taxon>
        <taxon>Elsinoaceae</taxon>
        <taxon>Elsinoe</taxon>
    </lineage>
</organism>
<dbReference type="EMBL" id="JAESVG020000005">
    <property type="protein sequence ID" value="KAG8627508.1"/>
    <property type="molecule type" value="Genomic_DNA"/>
</dbReference>
<evidence type="ECO:0000256" key="1">
    <source>
        <dbReference type="ARBA" id="ARBA00022723"/>
    </source>
</evidence>
<feature type="domain" description="MYND-type" evidence="5">
    <location>
        <begin position="79"/>
        <end position="121"/>
    </location>
</feature>
<dbReference type="InterPro" id="IPR002893">
    <property type="entry name" value="Znf_MYND"/>
</dbReference>
<keyword evidence="7" id="KW-1185">Reference proteome</keyword>
<sequence>MELGCTLPDGFLADLEHNYLKFYIMAGAKEQIKKACKGYVNGKPYPFETLGVLDYANLGSEGIEGRIAPYAFSFPAGTCSNCGADKSPNGTDLKRCGDCKKVLYCTKLCQVSHYGPHSGNCDEDKAMARAKKAIADAKAKTGPRPAQPSGGGIMMLNNRNFNPFMTPLDAFTPFDKGLKFV</sequence>
<accession>A0A8K0PHJ3</accession>
<gene>
    <name evidence="6" type="ORF">KVT40_004991</name>
</gene>
<comment type="caution">
    <text evidence="6">The sequence shown here is derived from an EMBL/GenBank/DDBJ whole genome shotgun (WGS) entry which is preliminary data.</text>
</comment>
<reference evidence="6" key="1">
    <citation type="submission" date="2021-07" db="EMBL/GenBank/DDBJ databases">
        <title>Elsinoe batatas strain:CRI-CJ2 Genome sequencing and assembly.</title>
        <authorList>
            <person name="Huang L."/>
        </authorList>
    </citation>
    <scope>NUCLEOTIDE SEQUENCE</scope>
    <source>
        <strain evidence="6">CRI-CJ2</strain>
    </source>
</reference>
<keyword evidence="2 4" id="KW-0863">Zinc-finger</keyword>